<evidence type="ECO:0000313" key="1">
    <source>
        <dbReference type="EMBL" id="CAG5091254.1"/>
    </source>
</evidence>
<dbReference type="Proteomes" id="UP001158576">
    <property type="component" value="Chromosome PAR"/>
</dbReference>
<reference evidence="1 2" key="1">
    <citation type="submission" date="2021-04" db="EMBL/GenBank/DDBJ databases">
        <authorList>
            <person name="Bliznina A."/>
        </authorList>
    </citation>
    <scope>NUCLEOTIDE SEQUENCE [LARGE SCALE GENOMIC DNA]</scope>
</reference>
<gene>
    <name evidence="1" type="ORF">OKIOD_LOCUS4495</name>
</gene>
<dbReference type="EMBL" id="OU015568">
    <property type="protein sequence ID" value="CAG5091254.1"/>
    <property type="molecule type" value="Genomic_DNA"/>
</dbReference>
<organism evidence="1 2">
    <name type="scientific">Oikopleura dioica</name>
    <name type="common">Tunicate</name>
    <dbReference type="NCBI Taxonomy" id="34765"/>
    <lineage>
        <taxon>Eukaryota</taxon>
        <taxon>Metazoa</taxon>
        <taxon>Chordata</taxon>
        <taxon>Tunicata</taxon>
        <taxon>Appendicularia</taxon>
        <taxon>Copelata</taxon>
        <taxon>Oikopleuridae</taxon>
        <taxon>Oikopleura</taxon>
    </lineage>
</organism>
<keyword evidence="2" id="KW-1185">Reference proteome</keyword>
<proteinExistence type="predicted"/>
<evidence type="ECO:0000313" key="2">
    <source>
        <dbReference type="Proteomes" id="UP001158576"/>
    </source>
</evidence>
<sequence>MPPKRKRDSLEVFQAPTDEKTKKRLKTILEHDDIAPYNLGSLELGYIEGKPTGLVLCECGEYFVAGSNGALHLDKIRIHLGRNHASRSSPWDKKLKQIPEDLVNDVHRQNAVCIATHNLPMNIFSEKAFVERDRILLKGLSHDPEGAQDLKMSRYLLRKRIRDNAISMKEHLGGNFVLLANKGFISLLYDHKTVGNKTSDYQDNILSLVCLIHLGNRSKPYTLFFEPVDSLTKLDTVQTIRDALMKDYGINLDEITTPLPITVDGGEYHSAKTLSVAFNVCLAHSMNVASKGAVIYAQRYFDLENEEKRIDNFLLKARKGLSKEELKIMKKEGMPQSLADYFYDLPESGVKTRRRCAQIDGGKKITQYPMPANLNKIRFNRMDQHLDLLLCWEDNMLMMDSASSKYRYLITSLADDYPNMAYVRAHKLVTTIFRKHILRAEKNSTRVPDVSQIFEDCFRDILSLNLTAHNYDLETADNINSLCKAQELVICSVTTDWPNEARDFVVQLSQKLETEPEELIMDELVIEERNSDIDPDVLRQSRGSQPRINSPSVEGEIERFKNSGENMWRAAIKAVEKMGAQVTASSCLRSFYKLYRKDFPRLGKIADYLCAMNGSASEIERSFASTTAQVQDPKKNRTKAAKIEETLQFKQSKEFLDMMNEALKMVKKGL</sequence>
<name>A0ABN7S8K6_OIKDI</name>
<protein>
    <submittedName>
        <fullName evidence="1">Oidioi.mRNA.OKI2018_I69.PAR.g12937.t1.cds</fullName>
    </submittedName>
</protein>
<accession>A0ABN7S8K6</accession>